<accession>A0A5D3CDJ2</accession>
<dbReference type="EMBL" id="SSTD01011206">
    <property type="protein sequence ID" value="TYK09901.1"/>
    <property type="molecule type" value="Genomic_DNA"/>
</dbReference>
<dbReference type="Proteomes" id="UP000321947">
    <property type="component" value="Unassembled WGS sequence"/>
</dbReference>
<organism evidence="3 5">
    <name type="scientific">Cucumis melo var. makuwa</name>
    <name type="common">Oriental melon</name>
    <dbReference type="NCBI Taxonomy" id="1194695"/>
    <lineage>
        <taxon>Eukaryota</taxon>
        <taxon>Viridiplantae</taxon>
        <taxon>Streptophyta</taxon>
        <taxon>Embryophyta</taxon>
        <taxon>Tracheophyta</taxon>
        <taxon>Spermatophyta</taxon>
        <taxon>Magnoliopsida</taxon>
        <taxon>eudicotyledons</taxon>
        <taxon>Gunneridae</taxon>
        <taxon>Pentapetalae</taxon>
        <taxon>rosids</taxon>
        <taxon>fabids</taxon>
        <taxon>Cucurbitales</taxon>
        <taxon>Cucurbitaceae</taxon>
        <taxon>Benincaseae</taxon>
        <taxon>Cucumis</taxon>
    </lineage>
</organism>
<evidence type="ECO:0000313" key="3">
    <source>
        <dbReference type="EMBL" id="TYK09901.1"/>
    </source>
</evidence>
<protein>
    <submittedName>
        <fullName evidence="3">Gag-protease polyprotein</fullName>
    </submittedName>
</protein>
<proteinExistence type="predicted"/>
<dbReference type="InterPro" id="IPR005162">
    <property type="entry name" value="Retrotrans_gag_dom"/>
</dbReference>
<dbReference type="EMBL" id="SSTE01008412">
    <property type="protein sequence ID" value="KAA0055647.1"/>
    <property type="molecule type" value="Genomic_DNA"/>
</dbReference>
<evidence type="ECO:0000313" key="4">
    <source>
        <dbReference type="Proteomes" id="UP000321393"/>
    </source>
</evidence>
<sequence length="132" mass="15477">MQHHHRPSFCRTMLPSTNLSIVVVIASPIVAMEQRYQDMLREASYHFYGYHLSFKENFYAKFFSASLKDAKQQEFLELQQSDMIVEQYDAEFNMLSRFAPKMASYPANALRLAVDMSLPDREKVNLRKEKEG</sequence>
<keyword evidence="3" id="KW-0378">Hydrolase</keyword>
<gene>
    <name evidence="3" type="ORF">E5676_scaffold16G00120</name>
    <name evidence="2" type="ORF">E6C27_scaffold181G00130</name>
</gene>
<evidence type="ECO:0000313" key="2">
    <source>
        <dbReference type="EMBL" id="KAA0055647.1"/>
    </source>
</evidence>
<reference evidence="4 5" key="1">
    <citation type="submission" date="2019-08" db="EMBL/GenBank/DDBJ databases">
        <title>Draft genome sequences of two oriental melons (Cucumis melo L. var makuwa).</title>
        <authorList>
            <person name="Kwon S.-Y."/>
        </authorList>
    </citation>
    <scope>NUCLEOTIDE SEQUENCE [LARGE SCALE GENOMIC DNA]</scope>
    <source>
        <strain evidence="5">cv. Chang Bougi</strain>
        <strain evidence="4">cv. SW 3</strain>
        <tissue evidence="3">Leaf</tissue>
    </source>
</reference>
<dbReference type="GO" id="GO:0008233">
    <property type="term" value="F:peptidase activity"/>
    <property type="evidence" value="ECO:0007669"/>
    <property type="project" value="UniProtKB-KW"/>
</dbReference>
<dbReference type="AlphaFoldDB" id="A0A5D3CDJ2"/>
<evidence type="ECO:0000313" key="5">
    <source>
        <dbReference type="Proteomes" id="UP000321947"/>
    </source>
</evidence>
<dbReference type="GO" id="GO:0006508">
    <property type="term" value="P:proteolysis"/>
    <property type="evidence" value="ECO:0007669"/>
    <property type="project" value="UniProtKB-KW"/>
</dbReference>
<keyword evidence="3" id="KW-0645">Protease</keyword>
<dbReference type="Pfam" id="PF03732">
    <property type="entry name" value="Retrotrans_gag"/>
    <property type="match status" value="1"/>
</dbReference>
<comment type="caution">
    <text evidence="3">The sequence shown here is derived from an EMBL/GenBank/DDBJ whole genome shotgun (WGS) entry which is preliminary data.</text>
</comment>
<evidence type="ECO:0000259" key="1">
    <source>
        <dbReference type="Pfam" id="PF03732"/>
    </source>
</evidence>
<dbReference type="OrthoDB" id="1738534at2759"/>
<feature type="domain" description="Retrotransposon gag" evidence="1">
    <location>
        <begin position="53"/>
        <end position="102"/>
    </location>
</feature>
<name>A0A5D3CDJ2_CUCMM</name>
<dbReference type="Proteomes" id="UP000321393">
    <property type="component" value="Unassembled WGS sequence"/>
</dbReference>